<evidence type="ECO:0000256" key="2">
    <source>
        <dbReference type="ARBA" id="ARBA00022771"/>
    </source>
</evidence>
<keyword evidence="2" id="KW-0863">Zinc-finger</keyword>
<evidence type="ECO:0000256" key="1">
    <source>
        <dbReference type="ARBA" id="ARBA00022723"/>
    </source>
</evidence>
<gene>
    <name evidence="5" type="ORF">QFW80_16675</name>
</gene>
<dbReference type="Pfam" id="PF01807">
    <property type="entry name" value="Zn_ribbon_DnaG"/>
    <property type="match status" value="1"/>
</dbReference>
<organism evidence="5 6">
    <name type="scientific">Luteimonas rhizosphaericola</name>
    <dbReference type="NCBI Taxonomy" id="3042024"/>
    <lineage>
        <taxon>Bacteria</taxon>
        <taxon>Pseudomonadati</taxon>
        <taxon>Pseudomonadota</taxon>
        <taxon>Gammaproteobacteria</taxon>
        <taxon>Lysobacterales</taxon>
        <taxon>Lysobacteraceae</taxon>
        <taxon>Luteimonas</taxon>
    </lineage>
</organism>
<dbReference type="EMBL" id="JARXRN010000029">
    <property type="protein sequence ID" value="MDH5832154.1"/>
    <property type="molecule type" value="Genomic_DNA"/>
</dbReference>
<comment type="caution">
    <text evidence="5">The sequence shown here is derived from an EMBL/GenBank/DDBJ whole genome shotgun (WGS) entry which is preliminary data.</text>
</comment>
<name>A0ABT6JNH3_9GAMM</name>
<protein>
    <submittedName>
        <fullName evidence="5">CHC2 zinc finger domain-containing protein</fullName>
    </submittedName>
</protein>
<evidence type="ECO:0000259" key="4">
    <source>
        <dbReference type="SMART" id="SM00400"/>
    </source>
</evidence>
<dbReference type="Proteomes" id="UP001156831">
    <property type="component" value="Unassembled WGS sequence"/>
</dbReference>
<keyword evidence="1" id="KW-0479">Metal-binding</keyword>
<reference evidence="5 6" key="1">
    <citation type="submission" date="2023-04" db="EMBL/GenBank/DDBJ databases">
        <title>Luteimonas sp. M1R5S18.</title>
        <authorList>
            <person name="Sun J.-Q."/>
        </authorList>
    </citation>
    <scope>NUCLEOTIDE SEQUENCE [LARGE SCALE GENOMIC DNA]</scope>
    <source>
        <strain evidence="5 6">M1R5S18</strain>
    </source>
</reference>
<dbReference type="Gene3D" id="3.90.580.10">
    <property type="entry name" value="Zinc finger, CHC2-type domain"/>
    <property type="match status" value="1"/>
</dbReference>
<evidence type="ECO:0000313" key="5">
    <source>
        <dbReference type="EMBL" id="MDH5832154.1"/>
    </source>
</evidence>
<dbReference type="InterPro" id="IPR050219">
    <property type="entry name" value="DnaG_primase"/>
</dbReference>
<dbReference type="RefSeq" id="WP_280603174.1">
    <property type="nucleotide sequence ID" value="NZ_JARXRN010000029.1"/>
</dbReference>
<feature type="domain" description="Zinc finger CHC2-type" evidence="4">
    <location>
        <begin position="32"/>
        <end position="86"/>
    </location>
</feature>
<dbReference type="PANTHER" id="PTHR30313:SF2">
    <property type="entry name" value="DNA PRIMASE"/>
    <property type="match status" value="1"/>
</dbReference>
<dbReference type="InterPro" id="IPR036977">
    <property type="entry name" value="DNA_primase_Znf_CHC2"/>
</dbReference>
<proteinExistence type="predicted"/>
<evidence type="ECO:0000256" key="3">
    <source>
        <dbReference type="ARBA" id="ARBA00022833"/>
    </source>
</evidence>
<evidence type="ECO:0000313" key="6">
    <source>
        <dbReference type="Proteomes" id="UP001156831"/>
    </source>
</evidence>
<keyword evidence="3" id="KW-0862">Zinc</keyword>
<keyword evidence="6" id="KW-1185">Reference proteome</keyword>
<dbReference type="InterPro" id="IPR002694">
    <property type="entry name" value="Znf_CHC2"/>
</dbReference>
<accession>A0ABT6JNH3</accession>
<dbReference type="PANTHER" id="PTHR30313">
    <property type="entry name" value="DNA PRIMASE"/>
    <property type="match status" value="1"/>
</dbReference>
<dbReference type="SMART" id="SM00400">
    <property type="entry name" value="ZnF_CHCC"/>
    <property type="match status" value="1"/>
</dbReference>
<dbReference type="SUPFAM" id="SSF57783">
    <property type="entry name" value="Zinc beta-ribbon"/>
    <property type="match status" value="1"/>
</dbReference>
<sequence length="343" mass="37895">MSKIDVDRVRAEADLVAVVGHYVQLRKDGKEFKGCCPFHSEKTPSFYVSPEKGFVHCFGCGVHDDVIGFVQRIEMCDFREACEKLGHRDLGEARVAPTDPAPEPPDVKWVPLLPVPADAPDLLTESGWTVPIWNAKRAKFSRFRPARTFDYRNADGELLGYVLRCEFGDGKITPTVTWCIRPDGAMQWVIWPFPRPRPLYGLDALAAHPSSPVLVVEGEKCRAAGAGAFGAYVVVAWPGGGKGVKYVDWTPLAGRDVTLWPDADPQGQAAMLGVEHYDGRREPGIAQFLFRAGVRSVRYVDTSGQPKGWDIADALDPARDGWSARQLATWAAHRVVDVDVVRQ</sequence>